<keyword evidence="5" id="KW-0547">Nucleotide-binding</keyword>
<dbReference type="PANTHER" id="PTHR22984">
    <property type="entry name" value="SERINE/THREONINE-PROTEIN KINASE PIM"/>
    <property type="match status" value="1"/>
</dbReference>
<dbReference type="SUPFAM" id="SSF56112">
    <property type="entry name" value="Protein kinase-like (PK-like)"/>
    <property type="match status" value="1"/>
</dbReference>
<dbReference type="SMART" id="SM00220">
    <property type="entry name" value="S_TKc"/>
    <property type="match status" value="1"/>
</dbReference>
<evidence type="ECO:0000256" key="8">
    <source>
        <dbReference type="ARBA" id="ARBA00047899"/>
    </source>
</evidence>
<dbReference type="InterPro" id="IPR000719">
    <property type="entry name" value="Prot_kinase_dom"/>
</dbReference>
<evidence type="ECO:0000256" key="4">
    <source>
        <dbReference type="ARBA" id="ARBA00022679"/>
    </source>
</evidence>
<sequence>VPQIIQLLDWKDLGEYYIMVLERPIPCEDLFDFVQHHGGRINEELARVVMRQATQAAYMSCQRGVLHRDIKQENLLINKDTLEVKLIDFGMPYTTFMGTRMYCPPEFITEGSIFTGSAVVLAGMRDISRQRRPDYDQSEPLVHSWIVT</sequence>
<proteinExistence type="inferred from homology"/>
<evidence type="ECO:0000256" key="5">
    <source>
        <dbReference type="ARBA" id="ARBA00022741"/>
    </source>
</evidence>
<keyword evidence="7" id="KW-0067">ATP-binding</keyword>
<dbReference type="Gene3D" id="1.10.510.10">
    <property type="entry name" value="Transferase(Phosphotransferase) domain 1"/>
    <property type="match status" value="1"/>
</dbReference>
<evidence type="ECO:0000256" key="9">
    <source>
        <dbReference type="ARBA" id="ARBA00048679"/>
    </source>
</evidence>
<dbReference type="Pfam" id="PF00069">
    <property type="entry name" value="Pkinase"/>
    <property type="match status" value="1"/>
</dbReference>
<feature type="non-terminal residue" evidence="11">
    <location>
        <position position="1"/>
    </location>
</feature>
<dbReference type="InterPro" id="IPR008271">
    <property type="entry name" value="Ser/Thr_kinase_AS"/>
</dbReference>
<dbReference type="InterPro" id="IPR051138">
    <property type="entry name" value="PIM_Ser/Thr_kinase"/>
</dbReference>
<dbReference type="PROSITE" id="PS00108">
    <property type="entry name" value="PROTEIN_KINASE_ST"/>
    <property type="match status" value="1"/>
</dbReference>
<name>A0ABD0RY43_CIRMR</name>
<keyword evidence="3" id="KW-0723">Serine/threonine-protein kinase</keyword>
<dbReference type="PROSITE" id="PS50011">
    <property type="entry name" value="PROTEIN_KINASE_DOM"/>
    <property type="match status" value="1"/>
</dbReference>
<feature type="non-terminal residue" evidence="11">
    <location>
        <position position="148"/>
    </location>
</feature>
<evidence type="ECO:0000256" key="1">
    <source>
        <dbReference type="ARBA" id="ARBA00005505"/>
    </source>
</evidence>
<keyword evidence="12" id="KW-1185">Reference proteome</keyword>
<evidence type="ECO:0000313" key="11">
    <source>
        <dbReference type="EMBL" id="KAL0203366.1"/>
    </source>
</evidence>
<accession>A0ABD0RY43</accession>
<keyword evidence="4" id="KW-0808">Transferase</keyword>
<evidence type="ECO:0000313" key="12">
    <source>
        <dbReference type="Proteomes" id="UP001529510"/>
    </source>
</evidence>
<dbReference type="EMBL" id="JAMKFB020000001">
    <property type="protein sequence ID" value="KAL0203366.1"/>
    <property type="molecule type" value="Genomic_DNA"/>
</dbReference>
<dbReference type="AlphaFoldDB" id="A0ABD0RY43"/>
<organism evidence="11 12">
    <name type="scientific">Cirrhinus mrigala</name>
    <name type="common">Mrigala</name>
    <dbReference type="NCBI Taxonomy" id="683832"/>
    <lineage>
        <taxon>Eukaryota</taxon>
        <taxon>Metazoa</taxon>
        <taxon>Chordata</taxon>
        <taxon>Craniata</taxon>
        <taxon>Vertebrata</taxon>
        <taxon>Euteleostomi</taxon>
        <taxon>Actinopterygii</taxon>
        <taxon>Neopterygii</taxon>
        <taxon>Teleostei</taxon>
        <taxon>Ostariophysi</taxon>
        <taxon>Cypriniformes</taxon>
        <taxon>Cyprinidae</taxon>
        <taxon>Labeoninae</taxon>
        <taxon>Labeonini</taxon>
        <taxon>Cirrhinus</taxon>
    </lineage>
</organism>
<protein>
    <recommendedName>
        <fullName evidence="2">non-specific serine/threonine protein kinase</fullName>
        <ecNumber evidence="2">2.7.11.1</ecNumber>
    </recommendedName>
</protein>
<comment type="similarity">
    <text evidence="1">Belongs to the protein kinase superfamily. CAMK Ser/Thr protein kinase family. PIM subfamily.</text>
</comment>
<comment type="caution">
    <text evidence="11">The sequence shown here is derived from an EMBL/GenBank/DDBJ whole genome shotgun (WGS) entry which is preliminary data.</text>
</comment>
<dbReference type="Proteomes" id="UP001529510">
    <property type="component" value="Unassembled WGS sequence"/>
</dbReference>
<feature type="domain" description="Protein kinase" evidence="10">
    <location>
        <begin position="1"/>
        <end position="148"/>
    </location>
</feature>
<dbReference type="PANTHER" id="PTHR22984:SF11">
    <property type="entry name" value="AURORA KINASE-RELATED"/>
    <property type="match status" value="1"/>
</dbReference>
<dbReference type="InterPro" id="IPR011009">
    <property type="entry name" value="Kinase-like_dom_sf"/>
</dbReference>
<reference evidence="11 12" key="1">
    <citation type="submission" date="2024-05" db="EMBL/GenBank/DDBJ databases">
        <title>Genome sequencing and assembly of Indian major carp, Cirrhinus mrigala (Hamilton, 1822).</title>
        <authorList>
            <person name="Mohindra V."/>
            <person name="Chowdhury L.M."/>
            <person name="Lal K."/>
            <person name="Jena J.K."/>
        </authorList>
    </citation>
    <scope>NUCLEOTIDE SEQUENCE [LARGE SCALE GENOMIC DNA]</scope>
    <source>
        <strain evidence="11">CM1030</strain>
        <tissue evidence="11">Blood</tissue>
    </source>
</reference>
<keyword evidence="6" id="KW-0418">Kinase</keyword>
<evidence type="ECO:0000256" key="3">
    <source>
        <dbReference type="ARBA" id="ARBA00022527"/>
    </source>
</evidence>
<evidence type="ECO:0000259" key="10">
    <source>
        <dbReference type="PROSITE" id="PS50011"/>
    </source>
</evidence>
<evidence type="ECO:0000256" key="6">
    <source>
        <dbReference type="ARBA" id="ARBA00022777"/>
    </source>
</evidence>
<evidence type="ECO:0000256" key="2">
    <source>
        <dbReference type="ARBA" id="ARBA00012513"/>
    </source>
</evidence>
<dbReference type="GO" id="GO:0005524">
    <property type="term" value="F:ATP binding"/>
    <property type="evidence" value="ECO:0007669"/>
    <property type="project" value="UniProtKB-KW"/>
</dbReference>
<comment type="catalytic activity">
    <reaction evidence="9">
        <text>L-seryl-[protein] + ATP = O-phospho-L-seryl-[protein] + ADP + H(+)</text>
        <dbReference type="Rhea" id="RHEA:17989"/>
        <dbReference type="Rhea" id="RHEA-COMP:9863"/>
        <dbReference type="Rhea" id="RHEA-COMP:11604"/>
        <dbReference type="ChEBI" id="CHEBI:15378"/>
        <dbReference type="ChEBI" id="CHEBI:29999"/>
        <dbReference type="ChEBI" id="CHEBI:30616"/>
        <dbReference type="ChEBI" id="CHEBI:83421"/>
        <dbReference type="ChEBI" id="CHEBI:456216"/>
        <dbReference type="EC" id="2.7.11.1"/>
    </reaction>
</comment>
<dbReference type="GO" id="GO:0004674">
    <property type="term" value="F:protein serine/threonine kinase activity"/>
    <property type="evidence" value="ECO:0007669"/>
    <property type="project" value="UniProtKB-KW"/>
</dbReference>
<evidence type="ECO:0000256" key="7">
    <source>
        <dbReference type="ARBA" id="ARBA00022840"/>
    </source>
</evidence>
<dbReference type="EC" id="2.7.11.1" evidence="2"/>
<dbReference type="Gene3D" id="3.30.200.20">
    <property type="entry name" value="Phosphorylase Kinase, domain 1"/>
    <property type="match status" value="1"/>
</dbReference>
<comment type="catalytic activity">
    <reaction evidence="8">
        <text>L-threonyl-[protein] + ATP = O-phospho-L-threonyl-[protein] + ADP + H(+)</text>
        <dbReference type="Rhea" id="RHEA:46608"/>
        <dbReference type="Rhea" id="RHEA-COMP:11060"/>
        <dbReference type="Rhea" id="RHEA-COMP:11605"/>
        <dbReference type="ChEBI" id="CHEBI:15378"/>
        <dbReference type="ChEBI" id="CHEBI:30013"/>
        <dbReference type="ChEBI" id="CHEBI:30616"/>
        <dbReference type="ChEBI" id="CHEBI:61977"/>
        <dbReference type="ChEBI" id="CHEBI:456216"/>
        <dbReference type="EC" id="2.7.11.1"/>
    </reaction>
</comment>
<gene>
    <name evidence="11" type="ORF">M9458_001384</name>
</gene>